<protein>
    <recommendedName>
        <fullName evidence="3">DNA alkylation repair protein</fullName>
    </recommendedName>
</protein>
<evidence type="ECO:0000313" key="2">
    <source>
        <dbReference type="Proteomes" id="UP000663942"/>
    </source>
</evidence>
<sequence>MEAEGRKLARIIEARGWPSHRPPLLDEVRALSASMAPVRERGYLKFDEFLRLAKLKSSQGMHHVALNESHIVEAVTRIAFSSQLEDERVRIGLLTSLRGVDIPRASALLCWTHPDRWPVIDRRAWTTLNHLGFVRTGARLERGSAKQMMRAYSPKEWVDYVSLVKIASNAMGWSAMEIDQWLYACDLKDNLDHLN</sequence>
<evidence type="ECO:0000313" key="1">
    <source>
        <dbReference type="EMBL" id="QTC87901.1"/>
    </source>
</evidence>
<accession>A0ABX7SNC7</accession>
<proteinExistence type="predicted"/>
<dbReference type="EMBL" id="CP062006">
    <property type="protein sequence ID" value="QTC87901.1"/>
    <property type="molecule type" value="Genomic_DNA"/>
</dbReference>
<organism evidence="1 2">
    <name type="scientific">Brevundimonas pondensis</name>
    <dbReference type="NCBI Taxonomy" id="2774189"/>
    <lineage>
        <taxon>Bacteria</taxon>
        <taxon>Pseudomonadati</taxon>
        <taxon>Pseudomonadota</taxon>
        <taxon>Alphaproteobacteria</taxon>
        <taxon>Caulobacterales</taxon>
        <taxon>Caulobacteraceae</taxon>
        <taxon>Brevundimonas</taxon>
    </lineage>
</organism>
<reference evidence="1 2" key="1">
    <citation type="submission" date="2020-09" db="EMBL/GenBank/DDBJ databases">
        <title>Brevundimonas sp. LVF1 isolated from an oligotrophic pond in Goettingen, Germany.</title>
        <authorList>
            <person name="Friedrich I."/>
            <person name="Klassen A."/>
            <person name="Neubauer H."/>
            <person name="Schneider D."/>
            <person name="Hertel R."/>
            <person name="Daniel R."/>
        </authorList>
    </citation>
    <scope>NUCLEOTIDE SEQUENCE [LARGE SCALE GENOMIC DNA]</scope>
    <source>
        <strain evidence="1 2">LVF1</strain>
    </source>
</reference>
<evidence type="ECO:0008006" key="3">
    <source>
        <dbReference type="Google" id="ProtNLM"/>
    </source>
</evidence>
<dbReference type="RefSeq" id="WP_207824672.1">
    <property type="nucleotide sequence ID" value="NZ_CP062006.1"/>
</dbReference>
<name>A0ABX7SNC7_9CAUL</name>
<keyword evidence="2" id="KW-1185">Reference proteome</keyword>
<gene>
    <name evidence="1" type="ORF">IFE19_00345</name>
</gene>
<dbReference type="Proteomes" id="UP000663942">
    <property type="component" value="Chromosome"/>
</dbReference>